<feature type="region of interest" description="Disordered" evidence="1">
    <location>
        <begin position="62"/>
        <end position="86"/>
    </location>
</feature>
<accession>A0A7M1RSC3</accession>
<proteinExistence type="predicted"/>
<organism evidence="2 3">
    <name type="scientific">uncultured phage cr52_1</name>
    <dbReference type="NCBI Taxonomy" id="2772079"/>
    <lineage>
        <taxon>Viruses</taxon>
        <taxon>Duplodnaviria</taxon>
        <taxon>Heunggongvirae</taxon>
        <taxon>Uroviricota</taxon>
        <taxon>Caudoviricetes</taxon>
        <taxon>Crassvirales</taxon>
        <taxon>Suoliviridae</taxon>
        <taxon>Loutivirinae</taxon>
        <taxon>Buchavirus</taxon>
        <taxon>Buchavirus copri</taxon>
    </lineage>
</organism>
<name>A0A7M1RSC3_9CAUD</name>
<reference evidence="2 3" key="1">
    <citation type="submission" date="2020-07" db="EMBL/GenBank/DDBJ databases">
        <title>Taxonomic proposal: Crassvirales, a new order of highly abundant and diverse bacterial viruses.</title>
        <authorList>
            <person name="Shkoporov A.N."/>
            <person name="Stockdale S.R."/>
            <person name="Guerin E."/>
            <person name="Ross R.P."/>
            <person name="Hill C."/>
        </authorList>
    </citation>
    <scope>NUCLEOTIDE SEQUENCE [LARGE SCALE GENOMIC DNA]</scope>
</reference>
<evidence type="ECO:0000256" key="1">
    <source>
        <dbReference type="SAM" id="MobiDB-lite"/>
    </source>
</evidence>
<dbReference type="GeneID" id="65130595"/>
<sequence>MGQARIIEKIERRYSAEEAAKRIDEYRRKVKKNLLRQAIYFQVIYKNKLKRKLAYQNRTEVKAETRESCKQRKRRLHKEYLASKNK</sequence>
<dbReference type="Proteomes" id="UP000594150">
    <property type="component" value="Segment"/>
</dbReference>
<dbReference type="RefSeq" id="YP_010112134.1">
    <property type="nucleotide sequence ID" value="NC_055888.1"/>
</dbReference>
<keyword evidence="3" id="KW-1185">Reference proteome</keyword>
<evidence type="ECO:0000313" key="3">
    <source>
        <dbReference type="Proteomes" id="UP000594150"/>
    </source>
</evidence>
<evidence type="ECO:0000313" key="2">
    <source>
        <dbReference type="EMBL" id="QOR56682.1"/>
    </source>
</evidence>
<dbReference type="KEGG" id="vg:65130595"/>
<protein>
    <submittedName>
        <fullName evidence="2">Uncharacterized protein</fullName>
    </submittedName>
</protein>
<dbReference type="EMBL" id="MT774395">
    <property type="protein sequence ID" value="QOR56682.1"/>
    <property type="molecule type" value="Genomic_DNA"/>
</dbReference>